<reference evidence="2" key="1">
    <citation type="journal article" date="2015" name="Genome Biol. Evol.">
        <title>Organellar Genomes of White Spruce (Picea glauca): Assembly and Annotation.</title>
        <authorList>
            <person name="Jackman S.D."/>
            <person name="Warren R.L."/>
            <person name="Gibb E.A."/>
            <person name="Vandervalk B.P."/>
            <person name="Mohamadi H."/>
            <person name="Chu J."/>
            <person name="Raymond A."/>
            <person name="Pleasance S."/>
            <person name="Coope R."/>
            <person name="Wildung M.R."/>
            <person name="Ritland C.E."/>
            <person name="Bousquet J."/>
            <person name="Jones S.J."/>
            <person name="Bohlmann J."/>
            <person name="Birol I."/>
        </authorList>
    </citation>
    <scope>NUCLEOTIDE SEQUENCE [LARGE SCALE GENOMIC DNA]</scope>
    <source>
        <tissue evidence="2">Flushing bud</tissue>
    </source>
</reference>
<feature type="region of interest" description="Disordered" evidence="1">
    <location>
        <begin position="83"/>
        <end position="104"/>
    </location>
</feature>
<evidence type="ECO:0000313" key="2">
    <source>
        <dbReference type="EMBL" id="KUM47603.1"/>
    </source>
</evidence>
<accession>A0A117NH05</accession>
<organism evidence="2">
    <name type="scientific">Picea glauca</name>
    <name type="common">White spruce</name>
    <name type="synonym">Pinus glauca</name>
    <dbReference type="NCBI Taxonomy" id="3330"/>
    <lineage>
        <taxon>Eukaryota</taxon>
        <taxon>Viridiplantae</taxon>
        <taxon>Streptophyta</taxon>
        <taxon>Embryophyta</taxon>
        <taxon>Tracheophyta</taxon>
        <taxon>Spermatophyta</taxon>
        <taxon>Pinopsida</taxon>
        <taxon>Pinidae</taxon>
        <taxon>Conifers I</taxon>
        <taxon>Pinales</taxon>
        <taxon>Pinaceae</taxon>
        <taxon>Picea</taxon>
    </lineage>
</organism>
<evidence type="ECO:0000256" key="1">
    <source>
        <dbReference type="SAM" id="MobiDB-lite"/>
    </source>
</evidence>
<keyword evidence="2" id="KW-0496">Mitochondrion</keyword>
<dbReference type="EMBL" id="LKAM01000007">
    <property type="protein sequence ID" value="KUM47603.1"/>
    <property type="molecule type" value="Genomic_DNA"/>
</dbReference>
<protein>
    <submittedName>
        <fullName evidence="2">Uncharacterized protein</fullName>
    </submittedName>
</protein>
<comment type="caution">
    <text evidence="2">The sequence shown here is derived from an EMBL/GenBank/DDBJ whole genome shotgun (WGS) entry which is preliminary data.</text>
</comment>
<geneLocation type="mitochondrion" evidence="2"/>
<sequence length="104" mass="11852">MNGEGMLQGRAADVQGHWQLMNTMNITASLDRYLSLLVWWAMNTMNITASPLGHMSSTINILLLLAGNRLIHGSFLCRQEERRLARGREKKEAEPSIKRIKEMK</sequence>
<proteinExistence type="predicted"/>
<dbReference type="AlphaFoldDB" id="A0A117NH05"/>
<name>A0A117NH05_PICGL</name>
<gene>
    <name evidence="2" type="ORF">ABT39_MTgene5789</name>
</gene>